<keyword evidence="1" id="KW-0479">Metal-binding</keyword>
<sequence>MSEYVVPPPPLTAVPIAGAKGLFPVRRVYCVGRNYADHAIEMGVDPRQEPPFFFCKPADTVVWAAAGPVDLPYPDATKNLHHEVELVVAIGKAGRNIEVDTAVSHIWGYAIGIDMTRRDLQQAMRQGGKPWEIGKTFERCAPIGPIFPISETRELTRGQIALSVNGQRRQASDLSMLIWSTREIIATLSRYFTLEPGDLIFTGTPEGVGPVQAGDALSATVEGLGTLDIRILPALKEVVE</sequence>
<dbReference type="Proteomes" id="UP001139447">
    <property type="component" value="Unassembled WGS sequence"/>
</dbReference>
<dbReference type="RefSeq" id="WP_243309735.1">
    <property type="nucleotide sequence ID" value="NZ_JALGBI010000004.1"/>
</dbReference>
<protein>
    <submittedName>
        <fullName evidence="3">Fumarylacetoacetate hydrolase family protein</fullName>
    </submittedName>
</protein>
<dbReference type="Gene3D" id="3.90.850.10">
    <property type="entry name" value="Fumarylacetoacetase-like, C-terminal domain"/>
    <property type="match status" value="1"/>
</dbReference>
<dbReference type="InterPro" id="IPR011234">
    <property type="entry name" value="Fumarylacetoacetase-like_C"/>
</dbReference>
<accession>A0A9X2AS27</accession>
<proteinExistence type="predicted"/>
<evidence type="ECO:0000259" key="2">
    <source>
        <dbReference type="Pfam" id="PF01557"/>
    </source>
</evidence>
<evidence type="ECO:0000313" key="4">
    <source>
        <dbReference type="Proteomes" id="UP001139447"/>
    </source>
</evidence>
<feature type="domain" description="Fumarylacetoacetase-like C-terminal" evidence="2">
    <location>
        <begin position="28"/>
        <end position="231"/>
    </location>
</feature>
<dbReference type="Pfam" id="PF01557">
    <property type="entry name" value="FAA_hydrolase"/>
    <property type="match status" value="1"/>
</dbReference>
<dbReference type="AlphaFoldDB" id="A0A9X2AS27"/>
<evidence type="ECO:0000256" key="1">
    <source>
        <dbReference type="ARBA" id="ARBA00022723"/>
    </source>
</evidence>
<comment type="caution">
    <text evidence="3">The sequence shown here is derived from an EMBL/GenBank/DDBJ whole genome shotgun (WGS) entry which is preliminary data.</text>
</comment>
<dbReference type="InterPro" id="IPR036663">
    <property type="entry name" value="Fumarylacetoacetase_C_sf"/>
</dbReference>
<gene>
    <name evidence="3" type="ORF">MMF98_23220</name>
</gene>
<name>A0A9X2AS27_9BURK</name>
<keyword evidence="3" id="KW-0378">Hydrolase</keyword>
<dbReference type="SUPFAM" id="SSF56529">
    <property type="entry name" value="FAH"/>
    <property type="match status" value="1"/>
</dbReference>
<reference evidence="3" key="1">
    <citation type="submission" date="2022-03" db="EMBL/GenBank/DDBJ databases">
        <authorList>
            <person name="Woo C.Y."/>
        </authorList>
    </citation>
    <scope>NUCLEOTIDE SEQUENCE</scope>
    <source>
        <strain evidence="3">CYS-02</strain>
    </source>
</reference>
<dbReference type="PANTHER" id="PTHR11820:SF90">
    <property type="entry name" value="FLUTATHIONE S-TRANSFERASE"/>
    <property type="match status" value="1"/>
</dbReference>
<dbReference type="EMBL" id="JALGBI010000004">
    <property type="protein sequence ID" value="MCJ0766132.1"/>
    <property type="molecule type" value="Genomic_DNA"/>
</dbReference>
<evidence type="ECO:0000313" key="3">
    <source>
        <dbReference type="EMBL" id="MCJ0766132.1"/>
    </source>
</evidence>
<keyword evidence="4" id="KW-1185">Reference proteome</keyword>
<dbReference type="PANTHER" id="PTHR11820">
    <property type="entry name" value="ACYLPYRUVASE"/>
    <property type="match status" value="1"/>
</dbReference>
<organism evidence="3 4">
    <name type="scientific">Variovorax terrae</name>
    <dbReference type="NCBI Taxonomy" id="2923278"/>
    <lineage>
        <taxon>Bacteria</taxon>
        <taxon>Pseudomonadati</taxon>
        <taxon>Pseudomonadota</taxon>
        <taxon>Betaproteobacteria</taxon>
        <taxon>Burkholderiales</taxon>
        <taxon>Comamonadaceae</taxon>
        <taxon>Variovorax</taxon>
    </lineage>
</organism>
<dbReference type="GO" id="GO:0046872">
    <property type="term" value="F:metal ion binding"/>
    <property type="evidence" value="ECO:0007669"/>
    <property type="project" value="UniProtKB-KW"/>
</dbReference>
<dbReference type="GO" id="GO:0018773">
    <property type="term" value="F:acetylpyruvate hydrolase activity"/>
    <property type="evidence" value="ECO:0007669"/>
    <property type="project" value="TreeGrafter"/>
</dbReference>